<proteinExistence type="predicted"/>
<dbReference type="PANTHER" id="PTHR44591:SF20">
    <property type="entry name" value="PROTEIN PILH"/>
    <property type="match status" value="1"/>
</dbReference>
<dbReference type="EMBL" id="CP022530">
    <property type="protein sequence ID" value="ASP39550.1"/>
    <property type="molecule type" value="Genomic_DNA"/>
</dbReference>
<dbReference type="KEGG" id="bsan:CHH28_13075"/>
<dbReference type="PROSITE" id="PS50110">
    <property type="entry name" value="RESPONSE_REGULATORY"/>
    <property type="match status" value="1"/>
</dbReference>
<dbReference type="RefSeq" id="WP_094060728.1">
    <property type="nucleotide sequence ID" value="NZ_CP022530.1"/>
</dbReference>
<dbReference type="AlphaFoldDB" id="A0A222FL94"/>
<accession>A0A222FL94</accession>
<dbReference type="InterPro" id="IPR011006">
    <property type="entry name" value="CheY-like_superfamily"/>
</dbReference>
<dbReference type="InterPro" id="IPR001789">
    <property type="entry name" value="Sig_transdc_resp-reg_receiver"/>
</dbReference>
<evidence type="ECO:0000259" key="3">
    <source>
        <dbReference type="PROSITE" id="PS50110"/>
    </source>
</evidence>
<dbReference type="PANTHER" id="PTHR44591">
    <property type="entry name" value="STRESS RESPONSE REGULATOR PROTEIN 1"/>
    <property type="match status" value="1"/>
</dbReference>
<reference evidence="4 5" key="1">
    <citation type="submission" date="2017-07" db="EMBL/GenBank/DDBJ databases">
        <title>Annotated genome sequence of Bacterioplanes sanyensis isolated from Red Sea.</title>
        <authorList>
            <person name="Rehman Z.U."/>
        </authorList>
    </citation>
    <scope>NUCLEOTIDE SEQUENCE [LARGE SCALE GENOMIC DNA]</scope>
    <source>
        <strain evidence="4 5">NV9</strain>
    </source>
</reference>
<dbReference type="SUPFAM" id="SSF52172">
    <property type="entry name" value="CheY-like"/>
    <property type="match status" value="1"/>
</dbReference>
<keyword evidence="5" id="KW-1185">Reference proteome</keyword>
<gene>
    <name evidence="4" type="ORF">CHH28_13075</name>
</gene>
<feature type="modified residue" description="4-aspartylphosphate" evidence="2">
    <location>
        <position position="51"/>
    </location>
</feature>
<sequence length="376" mass="41648">MALVLIVDDAADNRMVLSALLEDTYEVIEADSGDACLTITTQQPPDIILLDVVMPGKSGYEVCVTLKSDPATQMIPVIFVSAKDTTEERLQGFEAGADGYITKPVDGQKLLQMMIEKLQQAEHHKHTKEQAGQAMQVAMEAMTNSSELGNIIEFVRQTQQIRTAESLAAAIMTSAASFQLSACVLINTHEPVVVGCAVDDLAGQLLGKFRNHDKGITHHGIRTIIHTPQVVVLIKNMPLSDENRYGRLKDHLAILADIASGQVQLLEAEERLAIERKQMLDEIIKMTESTIQHAGHEASQQTHNIRQEVMAMVEELESMLFSLGLDEDQEKKLMHLAHRTSERLQSRSHSLDVIDESLGKVLESLYRYQSSRTSGE</sequence>
<dbReference type="Proteomes" id="UP000202440">
    <property type="component" value="Chromosome"/>
</dbReference>
<dbReference type="OrthoDB" id="8874570at2"/>
<organism evidence="4 5">
    <name type="scientific">Bacterioplanes sanyensis</name>
    <dbReference type="NCBI Taxonomy" id="1249553"/>
    <lineage>
        <taxon>Bacteria</taxon>
        <taxon>Pseudomonadati</taxon>
        <taxon>Pseudomonadota</taxon>
        <taxon>Gammaproteobacteria</taxon>
        <taxon>Oceanospirillales</taxon>
        <taxon>Oceanospirillaceae</taxon>
        <taxon>Bacterioplanes</taxon>
    </lineage>
</organism>
<feature type="domain" description="Response regulatory" evidence="3">
    <location>
        <begin position="3"/>
        <end position="118"/>
    </location>
</feature>
<dbReference type="InterPro" id="IPR050595">
    <property type="entry name" value="Bact_response_regulator"/>
</dbReference>
<evidence type="ECO:0000313" key="4">
    <source>
        <dbReference type="EMBL" id="ASP39550.1"/>
    </source>
</evidence>
<dbReference type="Pfam" id="PF00072">
    <property type="entry name" value="Response_reg"/>
    <property type="match status" value="1"/>
</dbReference>
<dbReference type="GO" id="GO:0000160">
    <property type="term" value="P:phosphorelay signal transduction system"/>
    <property type="evidence" value="ECO:0007669"/>
    <property type="project" value="InterPro"/>
</dbReference>
<dbReference type="SMART" id="SM00448">
    <property type="entry name" value="REC"/>
    <property type="match status" value="1"/>
</dbReference>
<dbReference type="Gene3D" id="3.40.50.2300">
    <property type="match status" value="1"/>
</dbReference>
<evidence type="ECO:0000313" key="5">
    <source>
        <dbReference type="Proteomes" id="UP000202440"/>
    </source>
</evidence>
<keyword evidence="1 2" id="KW-0597">Phosphoprotein</keyword>
<protein>
    <submittedName>
        <fullName evidence="4">Response regulator</fullName>
    </submittedName>
</protein>
<name>A0A222FL94_9GAMM</name>
<evidence type="ECO:0000256" key="2">
    <source>
        <dbReference type="PROSITE-ProRule" id="PRU00169"/>
    </source>
</evidence>
<evidence type="ECO:0000256" key="1">
    <source>
        <dbReference type="ARBA" id="ARBA00022553"/>
    </source>
</evidence>